<evidence type="ECO:0000313" key="1">
    <source>
        <dbReference type="EMBL" id="GIQ89595.1"/>
    </source>
</evidence>
<gene>
    <name evidence="1" type="ORF">KIPB_012100</name>
</gene>
<name>A0A9K3GP74_9EUKA</name>
<keyword evidence="2" id="KW-1185">Reference proteome</keyword>
<evidence type="ECO:0000313" key="2">
    <source>
        <dbReference type="Proteomes" id="UP000265618"/>
    </source>
</evidence>
<proteinExistence type="predicted"/>
<feature type="non-terminal residue" evidence="1">
    <location>
        <position position="1"/>
    </location>
</feature>
<reference evidence="1 2" key="1">
    <citation type="journal article" date="2018" name="PLoS ONE">
        <title>The draft genome of Kipferlia bialata reveals reductive genome evolution in fornicate parasites.</title>
        <authorList>
            <person name="Tanifuji G."/>
            <person name="Takabayashi S."/>
            <person name="Kume K."/>
            <person name="Takagi M."/>
            <person name="Nakayama T."/>
            <person name="Kamikawa R."/>
            <person name="Inagaki Y."/>
            <person name="Hashimoto T."/>
        </authorList>
    </citation>
    <scope>NUCLEOTIDE SEQUENCE [LARGE SCALE GENOMIC DNA]</scope>
    <source>
        <strain evidence="1">NY0173</strain>
    </source>
</reference>
<dbReference type="EMBL" id="BDIP01005211">
    <property type="protein sequence ID" value="GIQ89595.1"/>
    <property type="molecule type" value="Genomic_DNA"/>
</dbReference>
<comment type="caution">
    <text evidence="1">The sequence shown here is derived from an EMBL/GenBank/DDBJ whole genome shotgun (WGS) entry which is preliminary data.</text>
</comment>
<dbReference type="AlphaFoldDB" id="A0A9K3GP74"/>
<protein>
    <submittedName>
        <fullName evidence="1">Uncharacterized protein</fullName>
    </submittedName>
</protein>
<dbReference type="Proteomes" id="UP000265618">
    <property type="component" value="Unassembled WGS sequence"/>
</dbReference>
<sequence>MMTDDDFVVDIDSLVAMFRQCQKWESQGDVAGFSFGLHRVELQALYPAHGPKETAESFSVPVDYHFLATNSTFSRDTGLDRCSVLGHGVMTTLGQSSWKWVQRYGKIALHTSPPSSFTDVSVSMEGRFVVTAWSPRLNYFCTLFTQGPPNDDSHSGAVSLMYRQRGIAGMQTPQK</sequence>
<organism evidence="1 2">
    <name type="scientific">Kipferlia bialata</name>
    <dbReference type="NCBI Taxonomy" id="797122"/>
    <lineage>
        <taxon>Eukaryota</taxon>
        <taxon>Metamonada</taxon>
        <taxon>Carpediemonas-like organisms</taxon>
        <taxon>Kipferlia</taxon>
    </lineage>
</organism>
<accession>A0A9K3GP74</accession>